<accession>A0A2S5CZT4</accession>
<proteinExistence type="predicted"/>
<sequence length="104" mass="12084">MRKQVYQVDSDGFIVEVFLGEFDDQGQLIDPIGEYITTDLPQPLLFYRPKWDGTQWLEGATEDVLAKHKEQQLMDNLRPSVQEITDADLEIKILTMLLEMQVIQ</sequence>
<dbReference type="RefSeq" id="WP_103976476.1">
    <property type="nucleotide sequence ID" value="NZ_PGLV01000001.1"/>
</dbReference>
<dbReference type="Proteomes" id="UP000237319">
    <property type="component" value="Unassembled WGS sequence"/>
</dbReference>
<name>A0A2S5CZT4_LYSSH</name>
<protein>
    <submittedName>
        <fullName evidence="1">Uncharacterized protein</fullName>
    </submittedName>
</protein>
<keyword evidence="2" id="KW-1185">Reference proteome</keyword>
<dbReference type="EMBL" id="PGLV01000001">
    <property type="protein sequence ID" value="POZ56258.1"/>
    <property type="molecule type" value="Genomic_DNA"/>
</dbReference>
<gene>
    <name evidence="1" type="ORF">LYSIN_01041</name>
</gene>
<organism evidence="1 2">
    <name type="scientific">Lysinibacillus sphaericus</name>
    <name type="common">Bacillus sphaericus</name>
    <dbReference type="NCBI Taxonomy" id="1421"/>
    <lineage>
        <taxon>Bacteria</taxon>
        <taxon>Bacillati</taxon>
        <taxon>Bacillota</taxon>
        <taxon>Bacilli</taxon>
        <taxon>Bacillales</taxon>
        <taxon>Bacillaceae</taxon>
        <taxon>Lysinibacillus</taxon>
    </lineage>
</organism>
<reference evidence="1 2" key="1">
    <citation type="submission" date="2017-11" db="EMBL/GenBank/DDBJ databases">
        <title>Genome sequence of Lysinibacillus sphaericus, a lignin-degrading bacteria isolated from municipal solid waste soil.</title>
        <authorList>
            <person name="Persinoti G.F."/>
            <person name="Paixao D.A."/>
            <person name="Bugg T.D."/>
            <person name="Squina F.M."/>
        </authorList>
    </citation>
    <scope>NUCLEOTIDE SEQUENCE [LARGE SCALE GENOMIC DNA]</scope>
    <source>
        <strain evidence="1 2">A1</strain>
    </source>
</reference>
<comment type="caution">
    <text evidence="1">The sequence shown here is derived from an EMBL/GenBank/DDBJ whole genome shotgun (WGS) entry which is preliminary data.</text>
</comment>
<evidence type="ECO:0000313" key="1">
    <source>
        <dbReference type="EMBL" id="POZ56258.1"/>
    </source>
</evidence>
<evidence type="ECO:0000313" key="2">
    <source>
        <dbReference type="Proteomes" id="UP000237319"/>
    </source>
</evidence>
<dbReference type="AlphaFoldDB" id="A0A2S5CZT4"/>